<gene>
    <name evidence="2" type="ORF">KSB_42980</name>
</gene>
<protein>
    <submittedName>
        <fullName evidence="2">Maturase</fullName>
    </submittedName>
</protein>
<evidence type="ECO:0000313" key="3">
    <source>
        <dbReference type="Proteomes" id="UP000654345"/>
    </source>
</evidence>
<dbReference type="CDD" id="cd01651">
    <property type="entry name" value="RT_G2_intron"/>
    <property type="match status" value="1"/>
</dbReference>
<dbReference type="EMBL" id="BNJG01000002">
    <property type="protein sequence ID" value="GHO55823.1"/>
    <property type="molecule type" value="Genomic_DNA"/>
</dbReference>
<dbReference type="SUPFAM" id="SSF56672">
    <property type="entry name" value="DNA/RNA polymerases"/>
    <property type="match status" value="1"/>
</dbReference>
<dbReference type="Pfam" id="PF21368">
    <property type="entry name" value="AI2M-like_HNH"/>
    <property type="match status" value="1"/>
</dbReference>
<dbReference type="Pfam" id="PF01348">
    <property type="entry name" value="Intron_maturas2"/>
    <property type="match status" value="1"/>
</dbReference>
<dbReference type="InterPro" id="IPR049030">
    <property type="entry name" value="AI2M-like_HNH"/>
</dbReference>
<dbReference type="PROSITE" id="PS50878">
    <property type="entry name" value="RT_POL"/>
    <property type="match status" value="1"/>
</dbReference>
<evidence type="ECO:0000313" key="2">
    <source>
        <dbReference type="EMBL" id="GHO55823.1"/>
    </source>
</evidence>
<feature type="domain" description="Reverse transcriptase" evidence="1">
    <location>
        <begin position="68"/>
        <end position="357"/>
    </location>
</feature>
<keyword evidence="3" id="KW-1185">Reference proteome</keyword>
<dbReference type="InterPro" id="IPR051083">
    <property type="entry name" value="GrpII_Intron_Splice-Mob/Def"/>
</dbReference>
<dbReference type="Proteomes" id="UP000654345">
    <property type="component" value="Unassembled WGS sequence"/>
</dbReference>
<comment type="caution">
    <text evidence="2">The sequence shown here is derived from an EMBL/GenBank/DDBJ whole genome shotgun (WGS) entry which is preliminary data.</text>
</comment>
<evidence type="ECO:0000259" key="1">
    <source>
        <dbReference type="PROSITE" id="PS50878"/>
    </source>
</evidence>
<proteinExistence type="predicted"/>
<dbReference type="Pfam" id="PF00078">
    <property type="entry name" value="RVT_1"/>
    <property type="match status" value="1"/>
</dbReference>
<accession>A0ABQ3UT03</accession>
<dbReference type="PANTHER" id="PTHR34047:SF8">
    <property type="entry name" value="PROTEIN YKFC"/>
    <property type="match status" value="1"/>
</dbReference>
<name>A0ABQ3UT03_9CHLR</name>
<dbReference type="InterPro" id="IPR043502">
    <property type="entry name" value="DNA/RNA_pol_sf"/>
</dbReference>
<dbReference type="InterPro" id="IPR000477">
    <property type="entry name" value="RT_dom"/>
</dbReference>
<sequence>MRNAETTLNIIRERGKRGLPINDLYRKLYNPEFYLHAYARLYTNDGAMTPGSTDETVDAMSLTKIRQLIDDVRHERHRWAPARRKYIPKKNGKKRPLGIATWKDKLLQEVIRMLLEALFEALYEPQFSTHSHGFRPQRGCHTAFNEIVTTWTGDRWFLEGDISKCFERIDHQTLLSILRRKIHDNRFLRLIQNLLQAGYLEDWRYNETLSGTPQGGPLSPLLANIYMNELDQYVEQVLLPKYTRGEGRRRNKDYQRLSHAAVRRKKQGRLDEAKELRKLAQRLPSLDPSDPDFRRLHYVRYADDILLGFAGPKAEVEAIKQELGAFLRDHLKLELSQEKTLITHAKTKTALFLGYEIVVLHANDKHDRHGRRSINSKIELRLPAQVVEKKRTLYQKKGKPIHRPGLIHDDDFSIVSQYQSEYRGLVQYYLLATNVSWLNRLHWTMKSSLLKTLAAKHKTRSSVMRCKYTRTIETPSGSMKCLEVVVPRAGKKPLVARFGGIPLRRQKVAILKDQAPIYVMMKRNELLKRLLADTCELCGSTENVEVHHVRKLADLNKKEQKEKPAWMHVMAARRRKTLITCHECHHAIHAGKPTR</sequence>
<organism evidence="2 3">
    <name type="scientific">Ktedonobacter robiniae</name>
    <dbReference type="NCBI Taxonomy" id="2778365"/>
    <lineage>
        <taxon>Bacteria</taxon>
        <taxon>Bacillati</taxon>
        <taxon>Chloroflexota</taxon>
        <taxon>Ktedonobacteria</taxon>
        <taxon>Ktedonobacterales</taxon>
        <taxon>Ktedonobacteraceae</taxon>
        <taxon>Ktedonobacter</taxon>
    </lineage>
</organism>
<reference evidence="2 3" key="1">
    <citation type="journal article" date="2021" name="Int. J. Syst. Evol. Microbiol.">
        <title>Reticulibacter mediterranei gen. nov., sp. nov., within the new family Reticulibacteraceae fam. nov., and Ktedonospora formicarum gen. nov., sp. nov., Ktedonobacter robiniae sp. nov., Dictyobacter formicarum sp. nov. and Dictyobacter arantiisoli sp. nov., belonging to the class Ktedonobacteria.</title>
        <authorList>
            <person name="Yabe S."/>
            <person name="Zheng Y."/>
            <person name="Wang C.M."/>
            <person name="Sakai Y."/>
            <person name="Abe K."/>
            <person name="Yokota A."/>
            <person name="Donadio S."/>
            <person name="Cavaletti L."/>
            <person name="Monciardini P."/>
        </authorList>
    </citation>
    <scope>NUCLEOTIDE SEQUENCE [LARGE SCALE GENOMIC DNA]</scope>
    <source>
        <strain evidence="2 3">SOSP1-30</strain>
    </source>
</reference>
<dbReference type="RefSeq" id="WP_201372457.1">
    <property type="nucleotide sequence ID" value="NZ_BNJG01000002.1"/>
</dbReference>
<dbReference type="InterPro" id="IPR024937">
    <property type="entry name" value="Domain_X"/>
</dbReference>
<dbReference type="PANTHER" id="PTHR34047">
    <property type="entry name" value="NUCLEAR INTRON MATURASE 1, MITOCHONDRIAL-RELATED"/>
    <property type="match status" value="1"/>
</dbReference>